<feature type="domain" description="DUF7918" evidence="2">
    <location>
        <begin position="9"/>
        <end position="220"/>
    </location>
</feature>
<sequence>MAIHPVYPGLTVQVTVNDQPLPEYDDEDATTDPKVVTKYLEAQSGTEFAIKYTFAEPFPSSKDVGVFIYVNDKLCNASLIRRVKLFDPSGHTKTGVRTQTDNGWVLHHFRFDDLVMSEQEDFEVNEESMQNFKSLGVLEIDFEFGTSGIRKIAKSHTIQGYDTVPESAVKGDAKSLKVGTGTQKKINGPISRKWKGDGMFASFAYQYRSRANLEALHIIPCASSSTPDPNKKPAVALLEPQPRSSTPVPQGNIIDATPTPQNLAAHSDMPPRRHLDIAAADHQEHITSATPPSRQHNFTPFPIVSPKPELRDSTPARETSVTIAEQAPRERTFAPPIHNDQDGLTDEDVIALIKHHRGNGHGLAGQSRKRLLVLLKYYEEKDIDNISVKHEHAIRGSSVAQIKREHDDDVVVLKSRKRQKETIVLDDD</sequence>
<dbReference type="Proteomes" id="UP000799771">
    <property type="component" value="Unassembled WGS sequence"/>
</dbReference>
<evidence type="ECO:0000313" key="3">
    <source>
        <dbReference type="EMBL" id="KAF2127284.1"/>
    </source>
</evidence>
<evidence type="ECO:0000313" key="4">
    <source>
        <dbReference type="Proteomes" id="UP000799771"/>
    </source>
</evidence>
<feature type="region of interest" description="Disordered" evidence="1">
    <location>
        <begin position="224"/>
        <end position="252"/>
    </location>
</feature>
<dbReference type="OrthoDB" id="3364132at2759"/>
<accession>A0A6A6A874</accession>
<dbReference type="InterPro" id="IPR057678">
    <property type="entry name" value="DUF7918"/>
</dbReference>
<protein>
    <recommendedName>
        <fullName evidence="2">DUF7918 domain-containing protein</fullName>
    </recommendedName>
</protein>
<dbReference type="PANTHER" id="PTHR36223">
    <property type="entry name" value="BETA-LACTAMASE-TYPE TRANSPEPTIDASE FOLD DOMAIN CONTAINING PROTEIN"/>
    <property type="match status" value="1"/>
</dbReference>
<evidence type="ECO:0000259" key="2">
    <source>
        <dbReference type="Pfam" id="PF25534"/>
    </source>
</evidence>
<dbReference type="PANTHER" id="PTHR36223:SF1">
    <property type="entry name" value="TRANSCRIPTION ELONGATION FACTOR EAF N-TERMINAL DOMAIN-CONTAINING PROTEIN"/>
    <property type="match status" value="1"/>
</dbReference>
<dbReference type="GeneID" id="54407268"/>
<reference evidence="3" key="1">
    <citation type="journal article" date="2020" name="Stud. Mycol.">
        <title>101 Dothideomycetes genomes: a test case for predicting lifestyles and emergence of pathogens.</title>
        <authorList>
            <person name="Haridas S."/>
            <person name="Albert R."/>
            <person name="Binder M."/>
            <person name="Bloem J."/>
            <person name="Labutti K."/>
            <person name="Salamov A."/>
            <person name="Andreopoulos B."/>
            <person name="Baker S."/>
            <person name="Barry K."/>
            <person name="Bills G."/>
            <person name="Bluhm B."/>
            <person name="Cannon C."/>
            <person name="Castanera R."/>
            <person name="Culley D."/>
            <person name="Daum C."/>
            <person name="Ezra D."/>
            <person name="Gonzalez J."/>
            <person name="Henrissat B."/>
            <person name="Kuo A."/>
            <person name="Liang C."/>
            <person name="Lipzen A."/>
            <person name="Lutzoni F."/>
            <person name="Magnuson J."/>
            <person name="Mondo S."/>
            <person name="Nolan M."/>
            <person name="Ohm R."/>
            <person name="Pangilinan J."/>
            <person name="Park H.-J."/>
            <person name="Ramirez L."/>
            <person name="Alfaro M."/>
            <person name="Sun H."/>
            <person name="Tritt A."/>
            <person name="Yoshinaga Y."/>
            <person name="Zwiers L.-H."/>
            <person name="Turgeon B."/>
            <person name="Goodwin S."/>
            <person name="Spatafora J."/>
            <person name="Crous P."/>
            <person name="Grigoriev I."/>
        </authorList>
    </citation>
    <scope>NUCLEOTIDE SEQUENCE</scope>
    <source>
        <strain evidence="3">CBS 119687</strain>
    </source>
</reference>
<gene>
    <name evidence="3" type="ORF">P153DRAFT_358892</name>
</gene>
<dbReference type="Pfam" id="PF25534">
    <property type="entry name" value="DUF7918"/>
    <property type="match status" value="1"/>
</dbReference>
<dbReference type="AlphaFoldDB" id="A0A6A6A874"/>
<dbReference type="EMBL" id="ML977511">
    <property type="protein sequence ID" value="KAF2127284.1"/>
    <property type="molecule type" value="Genomic_DNA"/>
</dbReference>
<name>A0A6A6A874_9PLEO</name>
<evidence type="ECO:0000256" key="1">
    <source>
        <dbReference type="SAM" id="MobiDB-lite"/>
    </source>
</evidence>
<keyword evidence="4" id="KW-1185">Reference proteome</keyword>
<proteinExistence type="predicted"/>
<organism evidence="3 4">
    <name type="scientific">Dothidotthia symphoricarpi CBS 119687</name>
    <dbReference type="NCBI Taxonomy" id="1392245"/>
    <lineage>
        <taxon>Eukaryota</taxon>
        <taxon>Fungi</taxon>
        <taxon>Dikarya</taxon>
        <taxon>Ascomycota</taxon>
        <taxon>Pezizomycotina</taxon>
        <taxon>Dothideomycetes</taxon>
        <taxon>Pleosporomycetidae</taxon>
        <taxon>Pleosporales</taxon>
        <taxon>Dothidotthiaceae</taxon>
        <taxon>Dothidotthia</taxon>
    </lineage>
</organism>
<dbReference type="RefSeq" id="XP_033521673.1">
    <property type="nucleotide sequence ID" value="XM_033666836.1"/>
</dbReference>